<dbReference type="Proteomes" id="UP000316291">
    <property type="component" value="Unassembled WGS sequence"/>
</dbReference>
<dbReference type="RefSeq" id="WP_158646919.1">
    <property type="nucleotide sequence ID" value="NZ_VLLA01000003.1"/>
</dbReference>
<organism evidence="2 3">
    <name type="scientific">Bradyrhizobium huanghuaihaiense</name>
    <dbReference type="NCBI Taxonomy" id="990078"/>
    <lineage>
        <taxon>Bacteria</taxon>
        <taxon>Pseudomonadati</taxon>
        <taxon>Pseudomonadota</taxon>
        <taxon>Alphaproteobacteria</taxon>
        <taxon>Hyphomicrobiales</taxon>
        <taxon>Nitrobacteraceae</taxon>
        <taxon>Bradyrhizobium</taxon>
    </lineage>
</organism>
<dbReference type="Pfam" id="PF13481">
    <property type="entry name" value="AAA_25"/>
    <property type="match status" value="1"/>
</dbReference>
<dbReference type="InterPro" id="IPR027417">
    <property type="entry name" value="P-loop_NTPase"/>
</dbReference>
<dbReference type="OrthoDB" id="9775547at2"/>
<feature type="domain" description="AAA+ ATPase" evidence="1">
    <location>
        <begin position="45"/>
        <end position="222"/>
    </location>
</feature>
<dbReference type="SMART" id="SM00382">
    <property type="entry name" value="AAA"/>
    <property type="match status" value="1"/>
</dbReference>
<reference evidence="2 3" key="1">
    <citation type="journal article" date="2015" name="Stand. Genomic Sci.">
        <title>Genomic Encyclopedia of Bacterial and Archaeal Type Strains, Phase III: the genomes of soil and plant-associated and newly described type strains.</title>
        <authorList>
            <person name="Whitman W.B."/>
            <person name="Woyke T."/>
            <person name="Klenk H.P."/>
            <person name="Zhou Y."/>
            <person name="Lilburn T.G."/>
            <person name="Beck B.J."/>
            <person name="De Vos P."/>
            <person name="Vandamme P."/>
            <person name="Eisen J.A."/>
            <person name="Garrity G."/>
            <person name="Hugenholtz P."/>
            <person name="Kyrpides N.C."/>
        </authorList>
    </citation>
    <scope>NUCLEOTIDE SEQUENCE [LARGE SCALE GENOMIC DNA]</scope>
    <source>
        <strain evidence="2 3">CGMCC 1.10948</strain>
    </source>
</reference>
<dbReference type="AlphaFoldDB" id="A0A562RZ71"/>
<comment type="caution">
    <text evidence="2">The sequence shown here is derived from an EMBL/GenBank/DDBJ whole genome shotgun (WGS) entry which is preliminary data.</text>
</comment>
<dbReference type="PROSITE" id="PS50890">
    <property type="entry name" value="PUA"/>
    <property type="match status" value="1"/>
</dbReference>
<evidence type="ECO:0000313" key="3">
    <source>
        <dbReference type="Proteomes" id="UP000316291"/>
    </source>
</evidence>
<proteinExistence type="predicted"/>
<keyword evidence="3" id="KW-1185">Reference proteome</keyword>
<dbReference type="Gene3D" id="3.40.50.300">
    <property type="entry name" value="P-loop containing nucleotide triphosphate hydrolases"/>
    <property type="match status" value="1"/>
</dbReference>
<sequence>MSIAEENKVLDLKALHADRKRLFVLYADLETDCSKAWLVDRMLGAGELSAFYGPPGCGKGVIIEDMGLHIAAGLEWHGKPVTRGAVLYVALERRKLVERRAIAFRVKHGLQDLPFAIAGGVYDFRNPTTAAQILDICREVERQTGERVVLIIVDTVSRALAGGDENSPKDMGALVTVTARIQESTKAHVLLVHHIPHDAERMRGHGALLGAVDTTVAVVNAGSVRTAKVVKANDGEEGEGISFTVEGVEIAPDGTTAAVAVPADIPATSTEKKWAKGLRLVRDCIDAALTEAAIEHSVGGDGPIVRAVSLEAVRNIHKARYVSSGDGERSEAERKAWTRNFKAAQQAPLIGGEVKDGAEIIWLL</sequence>
<dbReference type="SUPFAM" id="SSF52540">
    <property type="entry name" value="P-loop containing nucleoside triphosphate hydrolases"/>
    <property type="match status" value="1"/>
</dbReference>
<gene>
    <name evidence="2" type="ORF">IQ16_01938</name>
</gene>
<dbReference type="InterPro" id="IPR003593">
    <property type="entry name" value="AAA+_ATPase"/>
</dbReference>
<dbReference type="EMBL" id="VLLA01000003">
    <property type="protein sequence ID" value="TWI73794.1"/>
    <property type="molecule type" value="Genomic_DNA"/>
</dbReference>
<accession>A0A562RZ71</accession>
<evidence type="ECO:0000259" key="1">
    <source>
        <dbReference type="SMART" id="SM00382"/>
    </source>
</evidence>
<evidence type="ECO:0000313" key="2">
    <source>
        <dbReference type="EMBL" id="TWI73794.1"/>
    </source>
</evidence>
<name>A0A562RZ71_9BRAD</name>
<protein>
    <submittedName>
        <fullName evidence="2">AAA domain-containing protein</fullName>
    </submittedName>
</protein>